<evidence type="ECO:0000313" key="2">
    <source>
        <dbReference type="EMBL" id="GIN20784.1"/>
    </source>
</evidence>
<name>A0ABQ4K4Z2_9BACI</name>
<sequence>MIIYKMFPTLKIKPPLFYNWTSGIRFELGNPKEHNEVNYMKRVYFRSLSLFRRLHSANDEIFIVADIHHDNEVFRWRKIKIFKHYIKSKEALFRLQHQTIPYVFEDVYDRIDYYTHKYILKCNVSDVKYSQLIKAICNHDMDIKPKIHHDVFFINITKGTIFHVYDDRGCDVIASSKESIRYLYEEYNDWILKYDKAAIDELFQ</sequence>
<gene>
    <name evidence="2" type="primary">ynaE</name>
    <name evidence="2" type="ORF">J1TS3_19180</name>
</gene>
<keyword evidence="3" id="KW-1185">Reference proteome</keyword>
<dbReference type="Pfam" id="PF13021">
    <property type="entry name" value="DUF3885"/>
    <property type="match status" value="1"/>
</dbReference>
<evidence type="ECO:0000313" key="3">
    <source>
        <dbReference type="Proteomes" id="UP000680279"/>
    </source>
</evidence>
<dbReference type="InterPro" id="IPR024976">
    <property type="entry name" value="DUF3885"/>
</dbReference>
<proteinExistence type="predicted"/>
<dbReference type="Proteomes" id="UP000680279">
    <property type="component" value="Unassembled WGS sequence"/>
</dbReference>
<accession>A0ABQ4K4Z2</accession>
<evidence type="ECO:0000259" key="1">
    <source>
        <dbReference type="Pfam" id="PF13021"/>
    </source>
</evidence>
<dbReference type="EMBL" id="BOQT01000006">
    <property type="protein sequence ID" value="GIN20784.1"/>
    <property type="molecule type" value="Genomic_DNA"/>
</dbReference>
<protein>
    <recommendedName>
        <fullName evidence="1">DUF3885 domain-containing protein</fullName>
    </recommendedName>
</protein>
<feature type="domain" description="DUF3885" evidence="1">
    <location>
        <begin position="5"/>
        <end position="195"/>
    </location>
</feature>
<dbReference type="RefSeq" id="WP_018706207.1">
    <property type="nucleotide sequence ID" value="NZ_BOQT01000006.1"/>
</dbReference>
<reference evidence="2 3" key="1">
    <citation type="submission" date="2021-03" db="EMBL/GenBank/DDBJ databases">
        <title>Antimicrobial resistance genes in bacteria isolated from Japanese honey, and their potential for conferring macrolide and lincosamide resistance in the American foulbrood pathogen Paenibacillus larvae.</title>
        <authorList>
            <person name="Okamoto M."/>
            <person name="Kumagai M."/>
            <person name="Kanamori H."/>
            <person name="Takamatsu D."/>
        </authorList>
    </citation>
    <scope>NUCLEOTIDE SEQUENCE [LARGE SCALE GENOMIC DNA]</scope>
    <source>
        <strain evidence="2 3">J1TS3</strain>
    </source>
</reference>
<organism evidence="2 3">
    <name type="scientific">Siminovitchia fordii</name>
    <dbReference type="NCBI Taxonomy" id="254759"/>
    <lineage>
        <taxon>Bacteria</taxon>
        <taxon>Bacillati</taxon>
        <taxon>Bacillota</taxon>
        <taxon>Bacilli</taxon>
        <taxon>Bacillales</taxon>
        <taxon>Bacillaceae</taxon>
        <taxon>Siminovitchia</taxon>
    </lineage>
</organism>
<comment type="caution">
    <text evidence="2">The sequence shown here is derived from an EMBL/GenBank/DDBJ whole genome shotgun (WGS) entry which is preliminary data.</text>
</comment>